<dbReference type="RefSeq" id="WP_250858727.1">
    <property type="nucleotide sequence ID" value="NZ_JAGSOJ010000002.1"/>
</dbReference>
<accession>A0A9J6P0J1</accession>
<reference evidence="2" key="2">
    <citation type="submission" date="2021-04" db="EMBL/GenBank/DDBJ databases">
        <authorList>
            <person name="Dong X."/>
        </authorList>
    </citation>
    <scope>NUCLEOTIDE SEQUENCE</scope>
    <source>
        <strain evidence="2">ZWT</strain>
    </source>
</reference>
<evidence type="ECO:0000313" key="2">
    <source>
        <dbReference type="EMBL" id="MCM1989702.1"/>
    </source>
</evidence>
<evidence type="ECO:0000313" key="3">
    <source>
        <dbReference type="Proteomes" id="UP001056429"/>
    </source>
</evidence>
<dbReference type="AlphaFoldDB" id="A0A9J6P0J1"/>
<sequence length="182" mass="20234">MISFSNILMSILLVFNLSSFDVNEDTDITLVYSEDEITNLLYKENSNPITVFNNTYKHISLTSADVDFMAKVVYGESAAEPYAGKIAVASVIINRVLDNKFPETVSGVITQTGAFSCVKNGEINVKPNKDCYNAVYDALRGADPTNNSLFFYNPKIATCEWMKSVKKDNLIKIGNHVFFVSN</sequence>
<dbReference type="GO" id="GO:0016787">
    <property type="term" value="F:hydrolase activity"/>
    <property type="evidence" value="ECO:0007669"/>
    <property type="project" value="UniProtKB-KW"/>
</dbReference>
<organism evidence="2 3">
    <name type="scientific">Oceanirhabdus seepicola</name>
    <dbReference type="NCBI Taxonomy" id="2828781"/>
    <lineage>
        <taxon>Bacteria</taxon>
        <taxon>Bacillati</taxon>
        <taxon>Bacillota</taxon>
        <taxon>Clostridia</taxon>
        <taxon>Eubacteriales</taxon>
        <taxon>Clostridiaceae</taxon>
        <taxon>Oceanirhabdus</taxon>
    </lineage>
</organism>
<comment type="caution">
    <text evidence="2">The sequence shown here is derived from an EMBL/GenBank/DDBJ whole genome shotgun (WGS) entry which is preliminary data.</text>
</comment>
<dbReference type="Gene3D" id="1.10.10.2520">
    <property type="entry name" value="Cell wall hydrolase SleB, domain 1"/>
    <property type="match status" value="1"/>
</dbReference>
<dbReference type="EMBL" id="JAGSOJ010000002">
    <property type="protein sequence ID" value="MCM1989702.1"/>
    <property type="molecule type" value="Genomic_DNA"/>
</dbReference>
<dbReference type="InterPro" id="IPR011105">
    <property type="entry name" value="Cell_wall_hydrolase_SleB"/>
</dbReference>
<dbReference type="InterPro" id="IPR042047">
    <property type="entry name" value="SleB_dom1"/>
</dbReference>
<protein>
    <submittedName>
        <fullName evidence="2">Cell wall hydrolase</fullName>
    </submittedName>
</protein>
<keyword evidence="3" id="KW-1185">Reference proteome</keyword>
<proteinExistence type="predicted"/>
<feature type="domain" description="Cell wall hydrolase SleB" evidence="1">
    <location>
        <begin position="80"/>
        <end position="179"/>
    </location>
</feature>
<reference evidence="2" key="1">
    <citation type="journal article" date="2021" name="mSystems">
        <title>Bacteria and Archaea Synergistically Convert Glycine Betaine to Biogenic Methane in the Formosa Cold Seep of the South China Sea.</title>
        <authorList>
            <person name="Li L."/>
            <person name="Zhang W."/>
            <person name="Zhang S."/>
            <person name="Song L."/>
            <person name="Sun Q."/>
            <person name="Zhang H."/>
            <person name="Xiang H."/>
            <person name="Dong X."/>
        </authorList>
    </citation>
    <scope>NUCLEOTIDE SEQUENCE</scope>
    <source>
        <strain evidence="2">ZWT</strain>
    </source>
</reference>
<dbReference type="Pfam" id="PF07486">
    <property type="entry name" value="Hydrolase_2"/>
    <property type="match status" value="1"/>
</dbReference>
<evidence type="ECO:0000259" key="1">
    <source>
        <dbReference type="Pfam" id="PF07486"/>
    </source>
</evidence>
<dbReference type="Gene3D" id="6.20.240.60">
    <property type="match status" value="1"/>
</dbReference>
<dbReference type="Proteomes" id="UP001056429">
    <property type="component" value="Unassembled WGS sequence"/>
</dbReference>
<keyword evidence="2" id="KW-0378">Hydrolase</keyword>
<gene>
    <name evidence="2" type="ORF">KDK92_08120</name>
</gene>
<name>A0A9J6P0J1_9CLOT</name>